<feature type="region of interest" description="Disordered" evidence="4">
    <location>
        <begin position="98"/>
        <end position="126"/>
    </location>
</feature>
<dbReference type="PROSITE" id="PS51755">
    <property type="entry name" value="OMPR_PHOB"/>
    <property type="match status" value="1"/>
</dbReference>
<comment type="caution">
    <text evidence="6">The sequence shown here is derived from an EMBL/GenBank/DDBJ whole genome shotgun (WGS) entry which is preliminary data.</text>
</comment>
<keyword evidence="7" id="KW-1185">Reference proteome</keyword>
<dbReference type="SUPFAM" id="SSF46894">
    <property type="entry name" value="C-terminal effector domain of the bipartite response regulators"/>
    <property type="match status" value="1"/>
</dbReference>
<dbReference type="CDD" id="cd00383">
    <property type="entry name" value="trans_reg_C"/>
    <property type="match status" value="1"/>
</dbReference>
<dbReference type="GO" id="GO:0006355">
    <property type="term" value="P:regulation of DNA-templated transcription"/>
    <property type="evidence" value="ECO:0007669"/>
    <property type="project" value="InterPro"/>
</dbReference>
<dbReference type="SMART" id="SM00862">
    <property type="entry name" value="Trans_reg_C"/>
    <property type="match status" value="1"/>
</dbReference>
<dbReference type="InterPro" id="IPR029058">
    <property type="entry name" value="AB_hydrolase_fold"/>
</dbReference>
<dbReference type="InterPro" id="IPR050266">
    <property type="entry name" value="AB_hydrolase_sf"/>
</dbReference>
<dbReference type="Gene3D" id="3.40.50.1820">
    <property type="entry name" value="alpha/beta hydrolase"/>
    <property type="match status" value="1"/>
</dbReference>
<dbReference type="GO" id="GO:0000160">
    <property type="term" value="P:phosphorelay signal transduction system"/>
    <property type="evidence" value="ECO:0007669"/>
    <property type="project" value="InterPro"/>
</dbReference>
<accession>A0AAW9RMU5</accession>
<dbReference type="SUPFAM" id="SSF53474">
    <property type="entry name" value="alpha/beta-Hydrolases"/>
    <property type="match status" value="1"/>
</dbReference>
<dbReference type="Proteomes" id="UP001378188">
    <property type="component" value="Unassembled WGS sequence"/>
</dbReference>
<dbReference type="Pfam" id="PF00561">
    <property type="entry name" value="Abhydrolase_1"/>
    <property type="match status" value="1"/>
</dbReference>
<protein>
    <submittedName>
        <fullName evidence="6">Alpha/beta fold hydrolase</fullName>
    </submittedName>
</protein>
<evidence type="ECO:0000256" key="2">
    <source>
        <dbReference type="ARBA" id="ARBA00023125"/>
    </source>
</evidence>
<dbReference type="EMBL" id="JAZHOF010000001">
    <property type="protein sequence ID" value="MEJ8570223.1"/>
    <property type="molecule type" value="Genomic_DNA"/>
</dbReference>
<dbReference type="PANTHER" id="PTHR43798">
    <property type="entry name" value="MONOACYLGLYCEROL LIPASE"/>
    <property type="match status" value="1"/>
</dbReference>
<dbReference type="GO" id="GO:0003677">
    <property type="term" value="F:DNA binding"/>
    <property type="evidence" value="ECO:0007669"/>
    <property type="project" value="UniProtKB-UniRule"/>
</dbReference>
<reference evidence="6 7" key="1">
    <citation type="submission" date="2024-02" db="EMBL/GenBank/DDBJ databases">
        <title>Genome analysis and characterization of Microbaculum marinisediminis sp. nov., isolated from marine sediment.</title>
        <authorList>
            <person name="Du Z.-J."/>
            <person name="Ye Y.-Q."/>
            <person name="Zhang Z.-R."/>
            <person name="Yuan S.-M."/>
            <person name="Zhang X.-Y."/>
        </authorList>
    </citation>
    <scope>NUCLEOTIDE SEQUENCE [LARGE SCALE GENOMIC DNA]</scope>
    <source>
        <strain evidence="6 7">SDUM1044001</strain>
    </source>
</reference>
<evidence type="ECO:0000256" key="4">
    <source>
        <dbReference type="SAM" id="MobiDB-lite"/>
    </source>
</evidence>
<proteinExistence type="predicted"/>
<dbReference type="InterPro" id="IPR000073">
    <property type="entry name" value="AB_hydrolase_1"/>
</dbReference>
<dbReference type="Pfam" id="PF00486">
    <property type="entry name" value="Trans_reg_C"/>
    <property type="match status" value="1"/>
</dbReference>
<dbReference type="InterPro" id="IPR001867">
    <property type="entry name" value="OmpR/PhoB-type_DNA-bd"/>
</dbReference>
<dbReference type="PANTHER" id="PTHR43798:SF31">
    <property type="entry name" value="AB HYDROLASE SUPERFAMILY PROTEIN YCLE"/>
    <property type="match status" value="1"/>
</dbReference>
<evidence type="ECO:0000313" key="7">
    <source>
        <dbReference type="Proteomes" id="UP001378188"/>
    </source>
</evidence>
<dbReference type="GO" id="GO:0016787">
    <property type="term" value="F:hydrolase activity"/>
    <property type="evidence" value="ECO:0007669"/>
    <property type="project" value="UniProtKB-KW"/>
</dbReference>
<evidence type="ECO:0000313" key="6">
    <source>
        <dbReference type="EMBL" id="MEJ8570223.1"/>
    </source>
</evidence>
<name>A0AAW9RMU5_9HYPH</name>
<dbReference type="RefSeq" id="WP_340327956.1">
    <property type="nucleotide sequence ID" value="NZ_JAZHOF010000001.1"/>
</dbReference>
<sequence length="409" mass="44642">MIYRFANCEIDTLRHRLRVDGVEKSVEPQVFDLLRHMAENPGRLISHDELIDVVWQGRAVSDSAVSVRISAARSALGDDGTRQAVIRTVPRRGFQLLPAVETVPDDTQPPPAGKDSAREAPAAGRPGDQVVRVCTSADGTRIAYATSGAGYPLVRAGHWLTHLEHDWNSPIWRPFLDALGSRFRVTRYDQRGNGLSDWSVEGFALDDLVDDLAAVADAAGLERFALFGSSQGVPVSIAYAVRHPERVSHLVLHGGFVVGRLLRSDVGEREKGQALLTLIRHSWGQPGSAFIKSFASMFIPDGTSEQLDSLAELQRLTTSPENAARLRAAIDSFDVAALLPQVRVPTLVVHARNDSVQPLDEGRRLAAGIPGAEFLLLDSGNHVVLEQEPAWDVLFRRLDAFLPSASRDA</sequence>
<organism evidence="6 7">
    <name type="scientific">Microbaculum marinum</name>
    <dbReference type="NCBI Taxonomy" id="1764581"/>
    <lineage>
        <taxon>Bacteria</taxon>
        <taxon>Pseudomonadati</taxon>
        <taxon>Pseudomonadota</taxon>
        <taxon>Alphaproteobacteria</taxon>
        <taxon>Hyphomicrobiales</taxon>
        <taxon>Tepidamorphaceae</taxon>
        <taxon>Microbaculum</taxon>
    </lineage>
</organism>
<evidence type="ECO:0000256" key="3">
    <source>
        <dbReference type="PROSITE-ProRule" id="PRU01091"/>
    </source>
</evidence>
<evidence type="ECO:0000259" key="5">
    <source>
        <dbReference type="PROSITE" id="PS51755"/>
    </source>
</evidence>
<keyword evidence="2 3" id="KW-0238">DNA-binding</keyword>
<feature type="DNA-binding region" description="OmpR/PhoB-type" evidence="3">
    <location>
        <begin position="1"/>
        <end position="98"/>
    </location>
</feature>
<dbReference type="GO" id="GO:0016020">
    <property type="term" value="C:membrane"/>
    <property type="evidence" value="ECO:0007669"/>
    <property type="project" value="TreeGrafter"/>
</dbReference>
<gene>
    <name evidence="6" type="ORF">V3328_01955</name>
</gene>
<dbReference type="Gene3D" id="1.10.10.10">
    <property type="entry name" value="Winged helix-like DNA-binding domain superfamily/Winged helix DNA-binding domain"/>
    <property type="match status" value="1"/>
</dbReference>
<dbReference type="InterPro" id="IPR016032">
    <property type="entry name" value="Sig_transdc_resp-reg_C-effctor"/>
</dbReference>
<keyword evidence="1 6" id="KW-0378">Hydrolase</keyword>
<evidence type="ECO:0000256" key="1">
    <source>
        <dbReference type="ARBA" id="ARBA00022801"/>
    </source>
</evidence>
<feature type="domain" description="OmpR/PhoB-type" evidence="5">
    <location>
        <begin position="1"/>
        <end position="98"/>
    </location>
</feature>
<dbReference type="InterPro" id="IPR036388">
    <property type="entry name" value="WH-like_DNA-bd_sf"/>
</dbReference>
<dbReference type="AlphaFoldDB" id="A0AAW9RMU5"/>
<dbReference type="PRINTS" id="PR00111">
    <property type="entry name" value="ABHYDROLASE"/>
</dbReference>